<dbReference type="EC" id="2.7.1.121" evidence="3"/>
<dbReference type="PANTHER" id="PTHR38594:SF1">
    <property type="entry name" value="PEP-DEPENDENT DIHYDROXYACETONE KINASE, PHOSPHORYL DONOR SUBUNIT DHAM"/>
    <property type="match status" value="1"/>
</dbReference>
<dbReference type="Proteomes" id="UP000623681">
    <property type="component" value="Unassembled WGS sequence"/>
</dbReference>
<evidence type="ECO:0000313" key="8">
    <source>
        <dbReference type="Proteomes" id="UP000623681"/>
    </source>
</evidence>
<gene>
    <name evidence="7" type="ORF">JK634_08560</name>
</gene>
<accession>A0A937FDI4</accession>
<evidence type="ECO:0000256" key="5">
    <source>
        <dbReference type="ARBA" id="ARBA00046577"/>
    </source>
</evidence>
<evidence type="ECO:0000256" key="4">
    <source>
        <dbReference type="ARBA" id="ARBA00022679"/>
    </source>
</evidence>
<comment type="catalytic activity">
    <reaction evidence="1">
        <text>dihydroxyacetone + phosphoenolpyruvate = dihydroxyacetone phosphate + pyruvate</text>
        <dbReference type="Rhea" id="RHEA:18381"/>
        <dbReference type="ChEBI" id="CHEBI:15361"/>
        <dbReference type="ChEBI" id="CHEBI:16016"/>
        <dbReference type="ChEBI" id="CHEBI:57642"/>
        <dbReference type="ChEBI" id="CHEBI:58702"/>
        <dbReference type="EC" id="2.7.1.121"/>
    </reaction>
</comment>
<comment type="caution">
    <text evidence="7">The sequence shown here is derived from an EMBL/GenBank/DDBJ whole genome shotgun (WGS) entry which is preliminary data.</text>
</comment>
<dbReference type="InterPro" id="IPR036662">
    <property type="entry name" value="PTS_EIIA_man-typ_sf"/>
</dbReference>
<sequence>MVGLVIVSHSENIAKGVKELVEQMVPNVPIAAAGGAYDGSIGTDIEKIMNGIERVYSEDGVIVIFDLGSAFMNAEMAIEFLDAEMIDKVKIIDCPIVEGAVTAAVESSLDKKIIQIQEALQPMDLGKMP</sequence>
<dbReference type="InterPro" id="IPR039643">
    <property type="entry name" value="DhaM"/>
</dbReference>
<evidence type="ECO:0000256" key="2">
    <source>
        <dbReference type="ARBA" id="ARBA00002788"/>
    </source>
</evidence>
<dbReference type="GO" id="GO:0019563">
    <property type="term" value="P:glycerol catabolic process"/>
    <property type="evidence" value="ECO:0007669"/>
    <property type="project" value="InterPro"/>
</dbReference>
<dbReference type="RefSeq" id="WP_202767237.1">
    <property type="nucleotide sequence ID" value="NZ_JAESWA010000022.1"/>
</dbReference>
<protein>
    <recommendedName>
        <fullName evidence="3">phosphoenolpyruvate--glycerone phosphotransferase</fullName>
        <ecNumber evidence="3">2.7.1.121</ecNumber>
    </recommendedName>
</protein>
<dbReference type="NCBIfam" id="TIGR02364">
    <property type="entry name" value="dha_pts"/>
    <property type="match status" value="1"/>
</dbReference>
<evidence type="ECO:0000256" key="3">
    <source>
        <dbReference type="ARBA" id="ARBA00012095"/>
    </source>
</evidence>
<dbReference type="Gene3D" id="3.40.50.510">
    <property type="entry name" value="Phosphotransferase system, mannose-type IIA component"/>
    <property type="match status" value="1"/>
</dbReference>
<proteinExistence type="predicted"/>
<dbReference type="GO" id="GO:0009401">
    <property type="term" value="P:phosphoenolpyruvate-dependent sugar phosphotransferase system"/>
    <property type="evidence" value="ECO:0007669"/>
    <property type="project" value="InterPro"/>
</dbReference>
<dbReference type="GO" id="GO:0047324">
    <property type="term" value="F:phosphoenolpyruvate-glycerone phosphotransferase activity"/>
    <property type="evidence" value="ECO:0007669"/>
    <property type="project" value="UniProtKB-EC"/>
</dbReference>
<evidence type="ECO:0000313" key="7">
    <source>
        <dbReference type="EMBL" id="MBL4931854.1"/>
    </source>
</evidence>
<keyword evidence="8" id="KW-1185">Reference proteome</keyword>
<evidence type="ECO:0000259" key="6">
    <source>
        <dbReference type="PROSITE" id="PS51096"/>
    </source>
</evidence>
<dbReference type="InterPro" id="IPR004701">
    <property type="entry name" value="PTS_EIIA_man-typ"/>
</dbReference>
<reference evidence="7" key="1">
    <citation type="submission" date="2021-01" db="EMBL/GenBank/DDBJ databases">
        <title>Genome public.</title>
        <authorList>
            <person name="Liu C."/>
            <person name="Sun Q."/>
        </authorList>
    </citation>
    <scope>NUCLEOTIDE SEQUENCE</scope>
    <source>
        <strain evidence="7">YIM B02565</strain>
    </source>
</reference>
<dbReference type="GO" id="GO:0016020">
    <property type="term" value="C:membrane"/>
    <property type="evidence" value="ECO:0007669"/>
    <property type="project" value="InterPro"/>
</dbReference>
<feature type="domain" description="PTS EIIA type-4" evidence="6">
    <location>
        <begin position="1"/>
        <end position="129"/>
    </location>
</feature>
<dbReference type="PROSITE" id="PS51096">
    <property type="entry name" value="PTS_EIIA_TYPE_4"/>
    <property type="match status" value="1"/>
</dbReference>
<comment type="function">
    <text evidence="2">Component of the dihydroxyacetone kinase complex, which is responsible for the phosphoenolpyruvate (PEP)-dependent phosphorylation of dihydroxyacetone. DhaM serves as the phosphoryl donor. Is phosphorylated by phosphoenolpyruvate in an EI- and HPr-dependent reaction, and a phosphorelay system on histidine residues finally leads to phosphoryl transfer to DhaL and dihydroxyacetone.</text>
</comment>
<dbReference type="AlphaFoldDB" id="A0A937FDI4"/>
<dbReference type="Pfam" id="PF03610">
    <property type="entry name" value="EIIA-man"/>
    <property type="match status" value="1"/>
</dbReference>
<name>A0A937FDI4_9CLOT</name>
<dbReference type="EMBL" id="JAESWA010000022">
    <property type="protein sequence ID" value="MBL4931854.1"/>
    <property type="molecule type" value="Genomic_DNA"/>
</dbReference>
<organism evidence="7 8">
    <name type="scientific">Clostridium paridis</name>
    <dbReference type="NCBI Taxonomy" id="2803863"/>
    <lineage>
        <taxon>Bacteria</taxon>
        <taxon>Bacillati</taxon>
        <taxon>Bacillota</taxon>
        <taxon>Clostridia</taxon>
        <taxon>Eubacteriales</taxon>
        <taxon>Clostridiaceae</taxon>
        <taxon>Clostridium</taxon>
    </lineage>
</organism>
<dbReference type="InterPro" id="IPR012844">
    <property type="entry name" value="DhaM_N"/>
</dbReference>
<dbReference type="PANTHER" id="PTHR38594">
    <property type="entry name" value="PEP-DEPENDENT DIHYDROXYACETONE KINASE, PHOSPHORYL DONOR SUBUNIT DHAM"/>
    <property type="match status" value="1"/>
</dbReference>
<comment type="subunit">
    <text evidence="5">Homodimer. The dihydroxyacetone kinase complex is composed of a homodimer of DhaM, a homodimer of DhaK and the subunit DhaL.</text>
</comment>
<dbReference type="SUPFAM" id="SSF53062">
    <property type="entry name" value="PTS system fructose IIA component-like"/>
    <property type="match status" value="1"/>
</dbReference>
<keyword evidence="4" id="KW-0808">Transferase</keyword>
<evidence type="ECO:0000256" key="1">
    <source>
        <dbReference type="ARBA" id="ARBA00001113"/>
    </source>
</evidence>
<keyword evidence="7" id="KW-0418">Kinase</keyword>